<sequence>MTQPPQDSPSPDAAPETPPASETPPAPETPASDAAASDAPDAPAPDSAGAAFELTFPAAEAAHLRAAQAGAGVILEYGSGGSTWVAARLPGKMIFSVESDRAWALRLQLALDRARLPSPVVVHHVDIGPTGAWGRPRSDAAWAQFHRYPLDIWDQPFFRHPDLVLIDGRFRAACLASVALRITRPVTVLFDDYTDRPAYHTVERFAQPVRTIGRMAEFALVPGMIGAADLTSVIGFYARASYAGKGSTDYGEPATA</sequence>
<keyword evidence="3" id="KW-1185">Reference proteome</keyword>
<feature type="compositionally biased region" description="Low complexity" evidence="1">
    <location>
        <begin position="29"/>
        <end position="48"/>
    </location>
</feature>
<evidence type="ECO:0000256" key="1">
    <source>
        <dbReference type="SAM" id="MobiDB-lite"/>
    </source>
</evidence>
<reference evidence="2 3" key="1">
    <citation type="journal article" date="2000" name="Arch. Microbiol.">
        <title>Rhodobaca bogoriensis gen. nov. and sp. nov., an alkaliphilic purple nonsulfur bacterium from African Rift Valley soda lakes.</title>
        <authorList>
            <person name="Milford A.D."/>
            <person name="Achenbach L.A."/>
            <person name="Jung D.O."/>
            <person name="Madigan M.T."/>
        </authorList>
    </citation>
    <scope>NUCLEOTIDE SEQUENCE [LARGE SCALE GENOMIC DNA]</scope>
    <source>
        <strain evidence="2 3">2376</strain>
    </source>
</reference>
<comment type="caution">
    <text evidence="2">The sequence shown here is derived from an EMBL/GenBank/DDBJ whole genome shotgun (WGS) entry which is preliminary data.</text>
</comment>
<dbReference type="AlphaFoldDB" id="A0A7Z0I274"/>
<protein>
    <submittedName>
        <fullName evidence="2">Uncharacterized protein</fullName>
    </submittedName>
</protein>
<dbReference type="InterPro" id="IPR029063">
    <property type="entry name" value="SAM-dependent_MTases_sf"/>
</dbReference>
<accession>A0A7Z0I274</accession>
<feature type="region of interest" description="Disordered" evidence="1">
    <location>
        <begin position="1"/>
        <end position="48"/>
    </location>
</feature>
<gene>
    <name evidence="2" type="ORF">HUK65_14600</name>
</gene>
<evidence type="ECO:0000313" key="3">
    <source>
        <dbReference type="Proteomes" id="UP000529417"/>
    </source>
</evidence>
<evidence type="ECO:0000313" key="2">
    <source>
        <dbReference type="EMBL" id="NYS26222.1"/>
    </source>
</evidence>
<dbReference type="Proteomes" id="UP000529417">
    <property type="component" value="Unassembled WGS sequence"/>
</dbReference>
<feature type="compositionally biased region" description="Low complexity" evidence="1">
    <location>
        <begin position="1"/>
        <end position="15"/>
    </location>
</feature>
<feature type="compositionally biased region" description="Pro residues" evidence="1">
    <location>
        <begin position="16"/>
        <end position="28"/>
    </location>
</feature>
<organism evidence="2 3">
    <name type="scientific">Rhabdonatronobacter sediminivivens</name>
    <dbReference type="NCBI Taxonomy" id="2743469"/>
    <lineage>
        <taxon>Bacteria</taxon>
        <taxon>Pseudomonadati</taxon>
        <taxon>Pseudomonadota</taxon>
        <taxon>Alphaproteobacteria</taxon>
        <taxon>Rhodobacterales</taxon>
        <taxon>Paracoccaceae</taxon>
        <taxon>Rhabdonatronobacter</taxon>
    </lineage>
</organism>
<dbReference type="Gene3D" id="3.40.50.150">
    <property type="entry name" value="Vaccinia Virus protein VP39"/>
    <property type="match status" value="1"/>
</dbReference>
<proteinExistence type="predicted"/>
<dbReference type="EMBL" id="JACBXS010000036">
    <property type="protein sequence ID" value="NYS26222.1"/>
    <property type="molecule type" value="Genomic_DNA"/>
</dbReference>
<dbReference type="RefSeq" id="WP_179907018.1">
    <property type="nucleotide sequence ID" value="NZ_JACBXS010000036.1"/>
</dbReference>
<name>A0A7Z0I274_9RHOB</name>